<dbReference type="Proteomes" id="UP000288675">
    <property type="component" value="Chromosome"/>
</dbReference>
<dbReference type="InterPro" id="IPR050968">
    <property type="entry name" value="Cytochrome_c_oxidase_bac_sub4"/>
</dbReference>
<evidence type="ECO:0000313" key="10">
    <source>
        <dbReference type="EMBL" id="QAT67454.1"/>
    </source>
</evidence>
<keyword evidence="7 9" id="KW-0560">Oxidoreductase</keyword>
<protein>
    <recommendedName>
        <fullName evidence="9">Quinol oxidase subunit 4</fullName>
        <ecNumber evidence="9">1.10.3.-</ecNumber>
    </recommendedName>
</protein>
<dbReference type="GO" id="GO:0009486">
    <property type="term" value="F:cytochrome bo3 ubiquinol oxidase activity"/>
    <property type="evidence" value="ECO:0007669"/>
    <property type="project" value="TreeGrafter"/>
</dbReference>
<evidence type="ECO:0000256" key="1">
    <source>
        <dbReference type="ARBA" id="ARBA00000725"/>
    </source>
</evidence>
<dbReference type="GO" id="GO:0015078">
    <property type="term" value="F:proton transmembrane transporter activity"/>
    <property type="evidence" value="ECO:0007669"/>
    <property type="project" value="TreeGrafter"/>
</dbReference>
<proteinExistence type="inferred from homology"/>
<dbReference type="NCBIfam" id="TIGR02901">
    <property type="entry name" value="QoxD"/>
    <property type="match status" value="1"/>
</dbReference>
<keyword evidence="8 9" id="KW-0472">Membrane</keyword>
<keyword evidence="6 9" id="KW-1133">Transmembrane helix</keyword>
<evidence type="ECO:0000256" key="2">
    <source>
        <dbReference type="ARBA" id="ARBA00004651"/>
    </source>
</evidence>
<dbReference type="GO" id="GO:0019646">
    <property type="term" value="P:aerobic electron transport chain"/>
    <property type="evidence" value="ECO:0007669"/>
    <property type="project" value="TreeGrafter"/>
</dbReference>
<evidence type="ECO:0000256" key="3">
    <source>
        <dbReference type="ARBA" id="ARBA00008079"/>
    </source>
</evidence>
<dbReference type="PANTHER" id="PTHR36835:SF1">
    <property type="entry name" value="CYTOCHROME BO(3) UBIQUINOL OXIDASE SUBUNIT 4"/>
    <property type="match status" value="1"/>
</dbReference>
<dbReference type="InterPro" id="IPR014250">
    <property type="entry name" value="QoxD"/>
</dbReference>
<comment type="subcellular location">
    <subcellularLocation>
        <location evidence="2 9">Cell membrane</location>
        <topology evidence="2 9">Multi-pass membrane protein</topology>
    </subcellularLocation>
</comment>
<dbReference type="GO" id="GO:0016682">
    <property type="term" value="F:oxidoreductase activity, acting on diphenols and related substances as donors, oxygen as acceptor"/>
    <property type="evidence" value="ECO:0007669"/>
    <property type="project" value="UniProtKB-UniRule"/>
</dbReference>
<dbReference type="GO" id="GO:0005886">
    <property type="term" value="C:plasma membrane"/>
    <property type="evidence" value="ECO:0007669"/>
    <property type="project" value="UniProtKB-SubCell"/>
</dbReference>
<feature type="transmembrane region" description="Helical" evidence="9">
    <location>
        <begin position="41"/>
        <end position="63"/>
    </location>
</feature>
<dbReference type="InterPro" id="IPR005171">
    <property type="entry name" value="Cyt_c_oxidase_su4_prok"/>
</dbReference>
<reference evidence="10 11" key="1">
    <citation type="submission" date="2019-01" db="EMBL/GenBank/DDBJ databases">
        <title>Genome sequence of Bacillus glycinifermentans SRCM103574.</title>
        <authorList>
            <person name="Kong H.-J."/>
            <person name="Jeong S.-Y."/>
            <person name="Jeong D.-Y."/>
        </authorList>
    </citation>
    <scope>NUCLEOTIDE SEQUENCE [LARGE SCALE GENOMIC DNA]</scope>
    <source>
        <strain evidence="10 11">SRCM103574</strain>
    </source>
</reference>
<evidence type="ECO:0000256" key="6">
    <source>
        <dbReference type="ARBA" id="ARBA00022989"/>
    </source>
</evidence>
<feature type="transmembrane region" description="Helical" evidence="9">
    <location>
        <begin position="75"/>
        <end position="97"/>
    </location>
</feature>
<dbReference type="EC" id="1.10.3.-" evidence="9"/>
<comment type="similarity">
    <text evidence="3 9">Belongs to the cytochrome c oxidase bacterial subunit 4 family.</text>
</comment>
<evidence type="ECO:0000256" key="4">
    <source>
        <dbReference type="ARBA" id="ARBA00022475"/>
    </source>
</evidence>
<dbReference type="GeneID" id="82855528"/>
<dbReference type="GO" id="GO:0009319">
    <property type="term" value="C:cytochrome o ubiquinol oxidase complex"/>
    <property type="evidence" value="ECO:0007669"/>
    <property type="project" value="TreeGrafter"/>
</dbReference>
<evidence type="ECO:0000256" key="8">
    <source>
        <dbReference type="ARBA" id="ARBA00023136"/>
    </source>
</evidence>
<dbReference type="KEGG" id="bgy:BGLY_4435"/>
<name>A0AAJ4D4E9_9BACI</name>
<evidence type="ECO:0000313" key="11">
    <source>
        <dbReference type="Proteomes" id="UP000288675"/>
    </source>
</evidence>
<feature type="transmembrane region" description="Helical" evidence="9">
    <location>
        <begin position="12"/>
        <end position="35"/>
    </location>
</feature>
<evidence type="ECO:0000256" key="9">
    <source>
        <dbReference type="RuleBase" id="RU367153"/>
    </source>
</evidence>
<dbReference type="EMBL" id="CP035232">
    <property type="protein sequence ID" value="QAT67454.1"/>
    <property type="molecule type" value="Genomic_DNA"/>
</dbReference>
<gene>
    <name evidence="10" type="primary">qoxD</name>
    <name evidence="10" type="ORF">EQZ20_22920</name>
</gene>
<keyword evidence="4 9" id="KW-1003">Cell membrane</keyword>
<sequence length="122" mass="13272">MAAKQSAEHSHFPWKHIVGFVLSIVLTLLALWVIYTDLSMAAKLWIIFGFAIIQAGLQLLMFMHMTESDSGKIQVGNTLFAAFIAVAIVVGSIWIFAAHSYHGDNPEGGSPGAKHSEHSGHE</sequence>
<keyword evidence="5 9" id="KW-0812">Transmembrane</keyword>
<evidence type="ECO:0000256" key="7">
    <source>
        <dbReference type="ARBA" id="ARBA00023002"/>
    </source>
</evidence>
<dbReference type="Pfam" id="PF03626">
    <property type="entry name" value="COX4_pro"/>
    <property type="match status" value="1"/>
</dbReference>
<comment type="function">
    <text evidence="9">Catalyzes quinol oxidation with the concomitant reduction of oxygen to water.</text>
</comment>
<dbReference type="AlphaFoldDB" id="A0AAJ4D4E9"/>
<accession>A0AAJ4D4E9</accession>
<evidence type="ECO:0000256" key="5">
    <source>
        <dbReference type="ARBA" id="ARBA00022692"/>
    </source>
</evidence>
<dbReference type="GO" id="GO:0042773">
    <property type="term" value="P:ATP synthesis coupled electron transport"/>
    <property type="evidence" value="ECO:0007669"/>
    <property type="project" value="UniProtKB-UniRule"/>
</dbReference>
<dbReference type="PANTHER" id="PTHR36835">
    <property type="entry name" value="CYTOCHROME BO(3) UBIQUINOL OXIDASE SUBUNIT 4"/>
    <property type="match status" value="1"/>
</dbReference>
<dbReference type="RefSeq" id="WP_046130637.1">
    <property type="nucleotide sequence ID" value="NZ_CP035232.1"/>
</dbReference>
<dbReference type="GO" id="GO:0015990">
    <property type="term" value="P:electron transport coupled proton transport"/>
    <property type="evidence" value="ECO:0007669"/>
    <property type="project" value="TreeGrafter"/>
</dbReference>
<organism evidence="10 11">
    <name type="scientific">Bacillus glycinifermentans</name>
    <dbReference type="NCBI Taxonomy" id="1664069"/>
    <lineage>
        <taxon>Bacteria</taxon>
        <taxon>Bacillati</taxon>
        <taxon>Bacillota</taxon>
        <taxon>Bacilli</taxon>
        <taxon>Bacillales</taxon>
        <taxon>Bacillaceae</taxon>
        <taxon>Bacillus</taxon>
    </lineage>
</organism>
<comment type="catalytic activity">
    <reaction evidence="1 9">
        <text>2 a quinol + O2 = 2 a quinone + 2 H2O</text>
        <dbReference type="Rhea" id="RHEA:55376"/>
        <dbReference type="ChEBI" id="CHEBI:15377"/>
        <dbReference type="ChEBI" id="CHEBI:15379"/>
        <dbReference type="ChEBI" id="CHEBI:24646"/>
        <dbReference type="ChEBI" id="CHEBI:132124"/>
    </reaction>
</comment>